<keyword evidence="2" id="KW-1185">Reference proteome</keyword>
<protein>
    <submittedName>
        <fullName evidence="1">Uncharacterized protein</fullName>
    </submittedName>
</protein>
<gene>
    <name evidence="1" type="ORF">SO802_005852</name>
</gene>
<evidence type="ECO:0000313" key="1">
    <source>
        <dbReference type="EMBL" id="KAL0010744.1"/>
    </source>
</evidence>
<dbReference type="EMBL" id="JAZDWU010000002">
    <property type="protein sequence ID" value="KAL0010744.1"/>
    <property type="molecule type" value="Genomic_DNA"/>
</dbReference>
<comment type="caution">
    <text evidence="1">The sequence shown here is derived from an EMBL/GenBank/DDBJ whole genome shotgun (WGS) entry which is preliminary data.</text>
</comment>
<dbReference type="GO" id="GO:0006355">
    <property type="term" value="P:regulation of DNA-templated transcription"/>
    <property type="evidence" value="ECO:0007669"/>
    <property type="project" value="InterPro"/>
</dbReference>
<name>A0AAW2DKU4_9ROSI</name>
<dbReference type="SMART" id="SM00320">
    <property type="entry name" value="WD40"/>
    <property type="match status" value="4"/>
</dbReference>
<dbReference type="InterPro" id="IPR027728">
    <property type="entry name" value="Topless_fam"/>
</dbReference>
<dbReference type="Gene3D" id="2.130.10.10">
    <property type="entry name" value="YVTN repeat-like/Quinoprotein amine dehydrogenase"/>
    <property type="match status" value="2"/>
</dbReference>
<dbReference type="PANTHER" id="PTHR44083">
    <property type="entry name" value="TOPLESS-RELATED PROTEIN 1-RELATED"/>
    <property type="match status" value="1"/>
</dbReference>
<accession>A0AAW2DKU4</accession>
<dbReference type="InterPro" id="IPR036322">
    <property type="entry name" value="WD40_repeat_dom_sf"/>
</dbReference>
<evidence type="ECO:0000313" key="2">
    <source>
        <dbReference type="Proteomes" id="UP001459277"/>
    </source>
</evidence>
<dbReference type="Proteomes" id="UP001459277">
    <property type="component" value="Unassembled WGS sequence"/>
</dbReference>
<dbReference type="SUPFAM" id="SSF50978">
    <property type="entry name" value="WD40 repeat-like"/>
    <property type="match status" value="1"/>
</dbReference>
<proteinExistence type="predicted"/>
<sequence>MRGSRRRMRKKRAGTNNGDITIWEVGRWERLASRNFNVWDVEACSMALQALLASDYTASVSRVMWSPDGALFGVAYSKHIVQIYYYHGGNDLRNHLEIDAHVGKVSDLGFSHPNRQLFIITCGEDKNIKFIFSADINGRIKAWLYDNMGSRVDYDAPGQSCMTMAYSADGTRLFSCGTSKEGESYLAAWNESEGFIKHVYNGLWKQSVGVVQFDTMKNRFLATGDEFQIKFWDMDDVNILTTTTAEDYQ</sequence>
<dbReference type="AlphaFoldDB" id="A0AAW2DKU4"/>
<dbReference type="InterPro" id="IPR001680">
    <property type="entry name" value="WD40_rpt"/>
</dbReference>
<dbReference type="PANTHER" id="PTHR44083:SF48">
    <property type="entry name" value="TOPLESS-RELATED PROTEIN 4"/>
    <property type="match status" value="1"/>
</dbReference>
<organism evidence="1 2">
    <name type="scientific">Lithocarpus litseifolius</name>
    <dbReference type="NCBI Taxonomy" id="425828"/>
    <lineage>
        <taxon>Eukaryota</taxon>
        <taxon>Viridiplantae</taxon>
        <taxon>Streptophyta</taxon>
        <taxon>Embryophyta</taxon>
        <taxon>Tracheophyta</taxon>
        <taxon>Spermatophyta</taxon>
        <taxon>Magnoliopsida</taxon>
        <taxon>eudicotyledons</taxon>
        <taxon>Gunneridae</taxon>
        <taxon>Pentapetalae</taxon>
        <taxon>rosids</taxon>
        <taxon>fabids</taxon>
        <taxon>Fagales</taxon>
        <taxon>Fagaceae</taxon>
        <taxon>Lithocarpus</taxon>
    </lineage>
</organism>
<dbReference type="Pfam" id="PF00400">
    <property type="entry name" value="WD40"/>
    <property type="match status" value="1"/>
</dbReference>
<dbReference type="InterPro" id="IPR015943">
    <property type="entry name" value="WD40/YVTN_repeat-like_dom_sf"/>
</dbReference>
<reference evidence="1 2" key="1">
    <citation type="submission" date="2024-01" db="EMBL/GenBank/DDBJ databases">
        <title>A telomere-to-telomere, gap-free genome of sweet tea (Lithocarpus litseifolius).</title>
        <authorList>
            <person name="Zhou J."/>
        </authorList>
    </citation>
    <scope>NUCLEOTIDE SEQUENCE [LARGE SCALE GENOMIC DNA]</scope>
    <source>
        <strain evidence="1">Zhou-2022a</strain>
        <tissue evidence="1">Leaf</tissue>
    </source>
</reference>